<dbReference type="SUPFAM" id="SSF47413">
    <property type="entry name" value="lambda repressor-like DNA-binding domains"/>
    <property type="match status" value="1"/>
</dbReference>
<dbReference type="OrthoDB" id="21915at2"/>
<dbReference type="RefSeq" id="WP_155697115.1">
    <property type="nucleotide sequence ID" value="NZ_WOCD01000005.1"/>
</dbReference>
<dbReference type="Gene3D" id="1.10.260.40">
    <property type="entry name" value="lambda repressor-like DNA-binding domains"/>
    <property type="match status" value="1"/>
</dbReference>
<organism evidence="3 4">
    <name type="scientific">Psychrosphaera haliotis</name>
    <dbReference type="NCBI Taxonomy" id="555083"/>
    <lineage>
        <taxon>Bacteria</taxon>
        <taxon>Pseudomonadati</taxon>
        <taxon>Pseudomonadota</taxon>
        <taxon>Gammaproteobacteria</taxon>
        <taxon>Alteromonadales</taxon>
        <taxon>Pseudoalteromonadaceae</taxon>
        <taxon>Psychrosphaera</taxon>
    </lineage>
</organism>
<gene>
    <name evidence="3" type="ORF">GNP35_15180</name>
</gene>
<accession>A0A6N8FAU2</accession>
<evidence type="ECO:0000256" key="1">
    <source>
        <dbReference type="SAM" id="Phobius"/>
    </source>
</evidence>
<protein>
    <submittedName>
        <fullName evidence="3">Helix-turn-helix domain-containing protein</fullName>
    </submittedName>
</protein>
<dbReference type="AlphaFoldDB" id="A0A6N8FAU2"/>
<sequence>MDINAELIKTKRTSQSWTQQHLADACGVSLRTIQRVERYGNASNETVMALASVFEIQQADIIVPETPVIEMELVTDENSKKLEKIIQFIFTLSSGIMIGAALVVFFTKDVV</sequence>
<evidence type="ECO:0000259" key="2">
    <source>
        <dbReference type="PROSITE" id="PS50943"/>
    </source>
</evidence>
<dbReference type="PROSITE" id="PS50943">
    <property type="entry name" value="HTH_CROC1"/>
    <property type="match status" value="1"/>
</dbReference>
<dbReference type="InterPro" id="IPR010982">
    <property type="entry name" value="Lambda_DNA-bd_dom_sf"/>
</dbReference>
<keyword evidence="4" id="KW-1185">Reference proteome</keyword>
<feature type="domain" description="HTH cro/C1-type" evidence="2">
    <location>
        <begin position="8"/>
        <end position="61"/>
    </location>
</feature>
<dbReference type="SMART" id="SM00530">
    <property type="entry name" value="HTH_XRE"/>
    <property type="match status" value="1"/>
</dbReference>
<reference evidence="3 4" key="1">
    <citation type="submission" date="2019-11" db="EMBL/GenBank/DDBJ databases">
        <title>P. haliotis isolates from Z. marina roots.</title>
        <authorList>
            <person name="Cohen M."/>
            <person name="Jospin G."/>
            <person name="Eisen J.A."/>
            <person name="Coil D.A."/>
        </authorList>
    </citation>
    <scope>NUCLEOTIDE SEQUENCE [LARGE SCALE GENOMIC DNA]</scope>
    <source>
        <strain evidence="3 4">UCD-MCMsp1aY</strain>
    </source>
</reference>
<dbReference type="EMBL" id="WOCD01000005">
    <property type="protein sequence ID" value="MUH73715.1"/>
    <property type="molecule type" value="Genomic_DNA"/>
</dbReference>
<proteinExistence type="predicted"/>
<dbReference type="Proteomes" id="UP000439994">
    <property type="component" value="Unassembled WGS sequence"/>
</dbReference>
<evidence type="ECO:0000313" key="3">
    <source>
        <dbReference type="EMBL" id="MUH73715.1"/>
    </source>
</evidence>
<name>A0A6N8FAU2_9GAMM</name>
<keyword evidence="1" id="KW-0472">Membrane</keyword>
<dbReference type="CDD" id="cd00093">
    <property type="entry name" value="HTH_XRE"/>
    <property type="match status" value="1"/>
</dbReference>
<dbReference type="GO" id="GO:0003677">
    <property type="term" value="F:DNA binding"/>
    <property type="evidence" value="ECO:0007669"/>
    <property type="project" value="InterPro"/>
</dbReference>
<keyword evidence="1" id="KW-1133">Transmembrane helix</keyword>
<keyword evidence="1" id="KW-0812">Transmembrane</keyword>
<feature type="transmembrane region" description="Helical" evidence="1">
    <location>
        <begin position="85"/>
        <end position="106"/>
    </location>
</feature>
<comment type="caution">
    <text evidence="3">The sequence shown here is derived from an EMBL/GenBank/DDBJ whole genome shotgun (WGS) entry which is preliminary data.</text>
</comment>
<dbReference type="Pfam" id="PF01381">
    <property type="entry name" value="HTH_3"/>
    <property type="match status" value="1"/>
</dbReference>
<evidence type="ECO:0000313" key="4">
    <source>
        <dbReference type="Proteomes" id="UP000439994"/>
    </source>
</evidence>
<dbReference type="InterPro" id="IPR001387">
    <property type="entry name" value="Cro/C1-type_HTH"/>
</dbReference>